<accession>A0A094J3D4</accession>
<reference evidence="2" key="1">
    <citation type="submission" date="2014-08" db="EMBL/GenBank/DDBJ databases">
        <title>Fullgenome sequencing of Anoxybacillus sp.25 isolate from Garga hot-spring Russia.</title>
        <authorList>
            <person name="Rozanov A.S."/>
            <person name="Kotenko A.V."/>
            <person name="Malup T.K."/>
            <person name="Peltek S.E."/>
        </authorList>
    </citation>
    <scope>NUCLEOTIDE SEQUENCE [LARGE SCALE GENOMIC DNA]</scope>
    <source>
        <strain evidence="2">25</strain>
    </source>
</reference>
<sequence length="90" mass="10728">MDDFVLEKEDEKREEAEMAEEETEQKQPQENKEQERLEEKEERVRQRSGVPYNVMMLKQDRENGKSEKTVNVRVSVLIVVASATYPSRRR</sequence>
<organism evidence="2">
    <name type="scientific">Anoxybacillus flavithermus</name>
    <dbReference type="NCBI Taxonomy" id="33934"/>
    <lineage>
        <taxon>Bacteria</taxon>
        <taxon>Bacillati</taxon>
        <taxon>Bacillota</taxon>
        <taxon>Bacilli</taxon>
        <taxon>Bacillales</taxon>
        <taxon>Anoxybacillaceae</taxon>
        <taxon>Anoxybacillus</taxon>
    </lineage>
</organism>
<dbReference type="AlphaFoldDB" id="A0A094J3D4"/>
<proteinExistence type="predicted"/>
<feature type="region of interest" description="Disordered" evidence="1">
    <location>
        <begin position="1"/>
        <end position="67"/>
    </location>
</feature>
<comment type="caution">
    <text evidence="2">The sequence shown here is derived from an EMBL/GenBank/DDBJ whole genome shotgun (WGS) entry which is preliminary data.</text>
</comment>
<protein>
    <submittedName>
        <fullName evidence="2">Uncharacterized protein</fullName>
    </submittedName>
</protein>
<feature type="compositionally biased region" description="Basic and acidic residues" evidence="1">
    <location>
        <begin position="1"/>
        <end position="16"/>
    </location>
</feature>
<feature type="compositionally biased region" description="Basic and acidic residues" evidence="1">
    <location>
        <begin position="58"/>
        <end position="67"/>
    </location>
</feature>
<name>A0A094J3D4_9BACL</name>
<gene>
    <name evidence="2" type="ORF">JS44_00745</name>
</gene>
<evidence type="ECO:0000256" key="1">
    <source>
        <dbReference type="SAM" id="MobiDB-lite"/>
    </source>
</evidence>
<dbReference type="EMBL" id="JPZO01000004">
    <property type="protein sequence ID" value="KFZ32584.1"/>
    <property type="molecule type" value="Genomic_DNA"/>
</dbReference>
<evidence type="ECO:0000313" key="2">
    <source>
        <dbReference type="EMBL" id="KFZ32584.1"/>
    </source>
</evidence>
<feature type="compositionally biased region" description="Basic and acidic residues" evidence="1">
    <location>
        <begin position="24"/>
        <end position="45"/>
    </location>
</feature>